<dbReference type="GO" id="GO:0043720">
    <property type="term" value="F:3-keto-5-aminohexanoate cleavage activity"/>
    <property type="evidence" value="ECO:0007669"/>
    <property type="project" value="InterPro"/>
</dbReference>
<sequence>MTTSSSPNRPPEGTVVAVAPLGGHVAVTADDVARAATDCARIGACVVDVEPRADCPIADQVAAARREADVLVRVSAYARTETLTALLEAGADIVTGPMDAPAEFLTELRQRSERQGLPVHYEARNLEQVARLRSLPAVEHAVLVFGDSRGMPGTVETIAEALHAVPESAAVTATGLGSVCVPVMLTALAASAHVRTGLADSWEYSEGVAAKDDAQLVARAAGLAKIAQRPAVGAAEARTLLTSRATA</sequence>
<keyword evidence="2" id="KW-1185">Reference proteome</keyword>
<dbReference type="InterPro" id="IPR011060">
    <property type="entry name" value="RibuloseP-bd_barrel"/>
</dbReference>
<dbReference type="Gene3D" id="3.20.20.70">
    <property type="entry name" value="Aldolase class I"/>
    <property type="match status" value="1"/>
</dbReference>
<name>A0A5Q3QB18_9PSEU</name>
<dbReference type="EMBL" id="CP045929">
    <property type="protein sequence ID" value="QGK71758.1"/>
    <property type="molecule type" value="Genomic_DNA"/>
</dbReference>
<dbReference type="InterPro" id="IPR013785">
    <property type="entry name" value="Aldolase_TIM"/>
</dbReference>
<dbReference type="InterPro" id="IPR008567">
    <property type="entry name" value="BKACE"/>
</dbReference>
<dbReference type="Proteomes" id="UP000371041">
    <property type="component" value="Chromosome"/>
</dbReference>
<dbReference type="SUPFAM" id="SSF51366">
    <property type="entry name" value="Ribulose-phoshate binding barrel"/>
    <property type="match status" value="1"/>
</dbReference>
<evidence type="ECO:0008006" key="3">
    <source>
        <dbReference type="Google" id="ProtNLM"/>
    </source>
</evidence>
<gene>
    <name evidence="1" type="ORF">GIY23_21560</name>
</gene>
<evidence type="ECO:0000313" key="1">
    <source>
        <dbReference type="EMBL" id="QGK71758.1"/>
    </source>
</evidence>
<dbReference type="Pfam" id="PF05853">
    <property type="entry name" value="BKACE"/>
    <property type="match status" value="1"/>
</dbReference>
<protein>
    <recommendedName>
        <fullName evidence="3">3-keto-5-aminohexanoate cleavage protein</fullName>
    </recommendedName>
</protein>
<reference evidence="2" key="1">
    <citation type="submission" date="2019-11" db="EMBL/GenBank/DDBJ databases">
        <title>The complete genome sequence of Saccharopolyspora sp. E2A.</title>
        <authorList>
            <person name="Zhang G."/>
        </authorList>
    </citation>
    <scope>NUCLEOTIDE SEQUENCE [LARGE SCALE GENOMIC DNA]</scope>
    <source>
        <strain evidence="2">E2A</strain>
    </source>
</reference>
<accession>A0A5Q3QB18</accession>
<dbReference type="AlphaFoldDB" id="A0A5Q3QB18"/>
<dbReference type="KEGG" id="sace:GIY23_21560"/>
<evidence type="ECO:0000313" key="2">
    <source>
        <dbReference type="Proteomes" id="UP000371041"/>
    </source>
</evidence>
<proteinExistence type="predicted"/>
<dbReference type="RefSeq" id="WP_154078326.1">
    <property type="nucleotide sequence ID" value="NZ_CP045929.1"/>
</dbReference>
<organism evidence="1 2">
    <name type="scientific">Allosaccharopolyspora coralli</name>
    <dbReference type="NCBI Taxonomy" id="2665642"/>
    <lineage>
        <taxon>Bacteria</taxon>
        <taxon>Bacillati</taxon>
        <taxon>Actinomycetota</taxon>
        <taxon>Actinomycetes</taxon>
        <taxon>Pseudonocardiales</taxon>
        <taxon>Pseudonocardiaceae</taxon>
        <taxon>Allosaccharopolyspora</taxon>
    </lineage>
</organism>